<feature type="transmembrane region" description="Helical" evidence="10">
    <location>
        <begin position="171"/>
        <end position="193"/>
    </location>
</feature>
<dbReference type="GO" id="GO:0016020">
    <property type="term" value="C:membrane"/>
    <property type="evidence" value="ECO:0007669"/>
    <property type="project" value="UniProtKB-SubCell"/>
</dbReference>
<dbReference type="AlphaFoldDB" id="A0A8C0TT98"/>
<keyword evidence="4 10" id="KW-1133">Transmembrane helix</keyword>
<evidence type="ECO:0000313" key="11">
    <source>
        <dbReference type="Ensembl" id="ENSCAFP00040040978.1"/>
    </source>
</evidence>
<keyword evidence="5" id="KW-0915">Sodium</keyword>
<feature type="transmembrane region" description="Helical" evidence="10">
    <location>
        <begin position="68"/>
        <end position="89"/>
    </location>
</feature>
<dbReference type="InterPro" id="IPR038377">
    <property type="entry name" value="Na/Glc_symporter_sf"/>
</dbReference>
<keyword evidence="7 10" id="KW-0472">Membrane</keyword>
<feature type="transmembrane region" description="Helical" evidence="10">
    <location>
        <begin position="141"/>
        <end position="159"/>
    </location>
</feature>
<feature type="transmembrane region" description="Helical" evidence="10">
    <location>
        <begin position="395"/>
        <end position="416"/>
    </location>
</feature>
<feature type="transmembrane region" description="Helical" evidence="10">
    <location>
        <begin position="609"/>
        <end position="632"/>
    </location>
</feature>
<evidence type="ECO:0000256" key="4">
    <source>
        <dbReference type="ARBA" id="ARBA00022989"/>
    </source>
</evidence>
<name>A0A8C0TT98_CANLF</name>
<dbReference type="Proteomes" id="UP000694542">
    <property type="component" value="Chromosome 26"/>
</dbReference>
<dbReference type="PROSITE" id="PS00457">
    <property type="entry name" value="NA_SOLUT_SYMP_2"/>
    <property type="match status" value="1"/>
</dbReference>
<reference evidence="11" key="2">
    <citation type="submission" date="2025-08" db="UniProtKB">
        <authorList>
            <consortium name="Ensembl"/>
        </authorList>
    </citation>
    <scope>IDENTIFICATION</scope>
</reference>
<keyword evidence="3 10" id="KW-0812">Transmembrane</keyword>
<dbReference type="OrthoDB" id="6132759at2759"/>
<dbReference type="Gene3D" id="1.20.1730.10">
    <property type="entry name" value="Sodium/glucose cotransporter"/>
    <property type="match status" value="2"/>
</dbReference>
<dbReference type="PANTHER" id="PTHR11819">
    <property type="entry name" value="SOLUTE CARRIER FAMILY 5"/>
    <property type="match status" value="1"/>
</dbReference>
<organism evidence="11 12">
    <name type="scientific">Canis lupus familiaris</name>
    <name type="common">Dog</name>
    <name type="synonym">Canis familiaris</name>
    <dbReference type="NCBI Taxonomy" id="9615"/>
    <lineage>
        <taxon>Eukaryota</taxon>
        <taxon>Metazoa</taxon>
        <taxon>Chordata</taxon>
        <taxon>Craniata</taxon>
        <taxon>Vertebrata</taxon>
        <taxon>Euteleostomi</taxon>
        <taxon>Mammalia</taxon>
        <taxon>Eutheria</taxon>
        <taxon>Laurasiatheria</taxon>
        <taxon>Carnivora</taxon>
        <taxon>Caniformia</taxon>
        <taxon>Canidae</taxon>
        <taxon>Canis</taxon>
    </lineage>
</organism>
<evidence type="ECO:0000256" key="1">
    <source>
        <dbReference type="ARBA" id="ARBA00004141"/>
    </source>
</evidence>
<evidence type="ECO:0000256" key="3">
    <source>
        <dbReference type="ARBA" id="ARBA00022692"/>
    </source>
</evidence>
<keyword evidence="8" id="KW-0739">Sodium transport</keyword>
<dbReference type="PROSITE" id="PS50283">
    <property type="entry name" value="NA_SOLUT_SYMP_3"/>
    <property type="match status" value="1"/>
</dbReference>
<feature type="transmembrane region" description="Helical" evidence="10">
    <location>
        <begin position="101"/>
        <end position="121"/>
    </location>
</feature>
<comment type="subcellular location">
    <subcellularLocation>
        <location evidence="1">Membrane</location>
        <topology evidence="1">Multi-pass membrane protein</topology>
    </subcellularLocation>
</comment>
<feature type="transmembrane region" description="Helical" evidence="10">
    <location>
        <begin position="428"/>
        <end position="450"/>
    </location>
</feature>
<evidence type="ECO:0000256" key="2">
    <source>
        <dbReference type="ARBA" id="ARBA00006434"/>
    </source>
</evidence>
<evidence type="ECO:0000256" key="5">
    <source>
        <dbReference type="ARBA" id="ARBA00023053"/>
    </source>
</evidence>
<feature type="transmembrane region" description="Helical" evidence="10">
    <location>
        <begin position="499"/>
        <end position="521"/>
    </location>
</feature>
<comment type="similarity">
    <text evidence="2 9">Belongs to the sodium:solute symporter (SSF) (TC 2.A.21) family.</text>
</comment>
<feature type="transmembrane region" description="Helical" evidence="10">
    <location>
        <begin position="29"/>
        <end position="48"/>
    </location>
</feature>
<keyword evidence="8" id="KW-0813">Transport</keyword>
<accession>A0A8C0TT98</accession>
<dbReference type="InterPro" id="IPR018212">
    <property type="entry name" value="Na/solute_symporter_CS"/>
</dbReference>
<evidence type="ECO:0000256" key="7">
    <source>
        <dbReference type="ARBA" id="ARBA00023136"/>
    </source>
</evidence>
<dbReference type="PANTHER" id="PTHR11819:SF112">
    <property type="entry name" value="GLUCOSE SENSOR PROTEIN SLC5A4-RELATED"/>
    <property type="match status" value="1"/>
</dbReference>
<feature type="transmembrane region" description="Helical" evidence="10">
    <location>
        <begin position="247"/>
        <end position="265"/>
    </location>
</feature>
<feature type="transmembrane region" description="Helical" evidence="10">
    <location>
        <begin position="286"/>
        <end position="307"/>
    </location>
</feature>
<keyword evidence="6" id="KW-0406">Ion transport</keyword>
<gene>
    <name evidence="11" type="primary">SLC5A4</name>
</gene>
<proteinExistence type="inferred from homology"/>
<protein>
    <submittedName>
        <fullName evidence="11">Solute carrier family 5 member 4</fullName>
    </submittedName>
</protein>
<reference evidence="11" key="1">
    <citation type="submission" date="2018-10" db="EMBL/GenBank/DDBJ databases">
        <title>De novo assembly of a Great Dane genome.</title>
        <authorList>
            <person name="Kidd J.M."/>
            <person name="Pendleton A.L."/>
            <person name="Shen F."/>
            <person name="Emery S."/>
        </authorList>
    </citation>
    <scope>NUCLEOTIDE SEQUENCE [LARGE SCALE GENOMIC DNA]</scope>
    <source>
        <strain evidence="11">Great Dane</strain>
    </source>
</reference>
<dbReference type="InterPro" id="IPR001734">
    <property type="entry name" value="Na/solute_symporter"/>
</dbReference>
<dbReference type="GO" id="GO:0022857">
    <property type="term" value="F:transmembrane transporter activity"/>
    <property type="evidence" value="ECO:0007669"/>
    <property type="project" value="InterPro"/>
</dbReference>
<evidence type="ECO:0000256" key="6">
    <source>
        <dbReference type="ARBA" id="ARBA00023065"/>
    </source>
</evidence>
<sequence length="633" mass="69811">MASTLSPSTVTGTLGPPEMLDRIHNAADISVIVIYFVVVMAVGLWAMLKTNRGTIGGFFLAGRDVAWWPMGASLFASNIGSGHFVGLAGTGAASGIATAAFEWNALLLLLVLGWVFVPIYIKADVMTMPEYLRKRFGGKRLQIYLSVLSLFICVALRISSDIFSGAIFIKLALGLDLYLAIFILLAITAIYTITAFAEVGGYESFTEKYMNAIPSIVEGDNLTISPKCYTPQADSFHIFRDAATGDLPWPGTIFGMTIVAVWYWCTDQVIVQRCLSGKNMSHVKAACIMCGYLKLLPMFLMVMPGMISRILYTEKVACIVPSECVKHCGIEVGCTNYAYPMMVLELMPDGLRGLMLSVMLASLMSSLTSIFNSASTLFTMDLYTKIRKQASEKELLIAGRLFIILLIVISILWVPLVQVSQNGQLFHYIESISSYLGPPVAAVFLLAIFCKRVNEQGAFWGLITGLVIGLIRMIAEFAYGTSSCLAASNCPEIICGVHYLYFAIILFFVSMLVILGISLLTKPIPDVHLYRLCWALRNSTEERIDLDAEEKRYEEADDNVDEDNPEKPRGCLRKAYDIFCGLQKTGPKLSKEEEEAQKKKLTDTSEKPLWRTIVNVNAILLLAVAVFAHGYFA</sequence>
<feature type="transmembrane region" description="Helical" evidence="10">
    <location>
        <begin position="354"/>
        <end position="374"/>
    </location>
</feature>
<evidence type="ECO:0000256" key="8">
    <source>
        <dbReference type="ARBA" id="ARBA00023201"/>
    </source>
</evidence>
<evidence type="ECO:0000313" key="12">
    <source>
        <dbReference type="Proteomes" id="UP000694542"/>
    </source>
</evidence>
<dbReference type="NCBIfam" id="TIGR00813">
    <property type="entry name" value="sss"/>
    <property type="match status" value="1"/>
</dbReference>
<evidence type="ECO:0000256" key="10">
    <source>
        <dbReference type="SAM" id="Phobius"/>
    </source>
</evidence>
<dbReference type="Pfam" id="PF00474">
    <property type="entry name" value="SSF"/>
    <property type="match status" value="1"/>
</dbReference>
<dbReference type="GO" id="GO:0006814">
    <property type="term" value="P:sodium ion transport"/>
    <property type="evidence" value="ECO:0007669"/>
    <property type="project" value="UniProtKB-KW"/>
</dbReference>
<evidence type="ECO:0000256" key="9">
    <source>
        <dbReference type="RuleBase" id="RU362091"/>
    </source>
</evidence>
<dbReference type="Ensembl" id="ENSCAFT00040046942.1">
    <property type="protein sequence ID" value="ENSCAFP00040040978.1"/>
    <property type="gene ID" value="ENSCAFG00040025172.1"/>
</dbReference>
<feature type="transmembrane region" description="Helical" evidence="10">
    <location>
        <begin position="457"/>
        <end position="479"/>
    </location>
</feature>